<dbReference type="Proteomes" id="UP000027491">
    <property type="component" value="Segment"/>
</dbReference>
<sequence>MRLLRLVATLELDEKLFPADDDEWLIDWVLQNPANQKEWLSLFSADVGDMLGEVSVESVSEG</sequence>
<name>A0A068F8T1_9CAUD</name>
<dbReference type="KEGG" id="vg:23679607"/>
<protein>
    <submittedName>
        <fullName evidence="1">Uncharacterized protein</fullName>
    </submittedName>
</protein>
<accession>A0A068F8T1</accession>
<reference evidence="1 2" key="1">
    <citation type="submission" date="2014-03" db="EMBL/GenBank/DDBJ databases">
        <authorList>
            <person name="Yoder B.A."/>
            <person name="Colicchio M.A."/>
            <person name="Schafer C.E."/>
            <person name="Abrahim M.R."/>
            <person name="Adkins N.L."/>
            <person name="Burke K.A."/>
            <person name="Churilla B.M."/>
            <person name="Cohen K.L."/>
            <person name="Fasoranti T.O."/>
            <person name="Genkil J.S."/>
            <person name="Kramer Z.J."/>
            <person name="Prout A.K."/>
            <person name="Schwarz A.G."/>
            <person name="Tish M."/>
            <person name="Vispute N."/>
            <person name="Wilkes K.E."/>
            <person name="Williams C.R."/>
            <person name="Xiao X."/>
            <person name="Yu V.J."/>
            <person name="Lapin J.S."/>
            <person name="Ott C.T."/>
            <person name="Walburn T.D."/>
            <person name="Bradley K.W."/>
            <person name="Clarke D.Q."/>
            <person name="Lewis M.F."/>
            <person name="Barker L.P."/>
            <person name="Bailey C."/>
            <person name="Asai D.J."/>
            <person name="Bowman C.A."/>
            <person name="Russell D.A."/>
            <person name="Pope W.H."/>
            <person name="Jacobs-Sera D."/>
            <person name="Hendrix R.W."/>
            <person name="Hatfull G.F."/>
        </authorList>
    </citation>
    <scope>NUCLEOTIDE SEQUENCE [LARGE SCALE GENOMIC DNA]</scope>
</reference>
<gene>
    <name evidence="1" type="primary">101</name>
    <name evidence="1" type="ORF">PBI_GAIA_101</name>
</gene>
<dbReference type="GeneID" id="23679607"/>
<proteinExistence type="predicted"/>
<evidence type="ECO:0000313" key="2">
    <source>
        <dbReference type="Proteomes" id="UP000027491"/>
    </source>
</evidence>
<keyword evidence="2" id="KW-1185">Reference proteome</keyword>
<organism evidence="1 2">
    <name type="scientific">Mycobacterium phage Gaia</name>
    <dbReference type="NCBI Taxonomy" id="1486472"/>
    <lineage>
        <taxon>Viruses</taxon>
        <taxon>Duplodnaviria</taxon>
        <taxon>Heunggongvirae</taxon>
        <taxon>Uroviricota</taxon>
        <taxon>Caudoviricetes</taxon>
        <taxon>Gaiavirus</taxon>
        <taxon>Gaiavirus gaia</taxon>
    </lineage>
</organism>
<evidence type="ECO:0000313" key="1">
    <source>
        <dbReference type="EMBL" id="AID58920.1"/>
    </source>
</evidence>
<dbReference type="EMBL" id="KJ567043">
    <property type="protein sequence ID" value="AID58920.1"/>
    <property type="molecule type" value="Genomic_DNA"/>
</dbReference>
<dbReference type="RefSeq" id="YP_009124843.1">
    <property type="nucleotide sequence ID" value="NC_026590.1"/>
</dbReference>